<dbReference type="InterPro" id="IPR002934">
    <property type="entry name" value="Polymerase_NTP_transf_dom"/>
</dbReference>
<dbReference type="InterPro" id="IPR036236">
    <property type="entry name" value="Znf_C2H2_sf"/>
</dbReference>
<dbReference type="SUPFAM" id="SSF81631">
    <property type="entry name" value="PAP/OAS1 substrate-binding domain"/>
    <property type="match status" value="1"/>
</dbReference>
<dbReference type="SUPFAM" id="SSF57667">
    <property type="entry name" value="beta-beta-alpha zinc fingers"/>
    <property type="match status" value="1"/>
</dbReference>
<dbReference type="InterPro" id="IPR018952">
    <property type="entry name" value="2-5-oligoAdlate_synth_1_dom2/C"/>
</dbReference>
<comment type="similarity">
    <text evidence="1">Belongs to the 2-5A synthase family.</text>
</comment>
<dbReference type="PANTHER" id="PTHR11258">
    <property type="entry name" value="2-5 OLIGOADENYLATE SYNTHETASE"/>
    <property type="match status" value="1"/>
</dbReference>
<evidence type="ECO:0000256" key="3">
    <source>
        <dbReference type="SAM" id="MobiDB-lite"/>
    </source>
</evidence>
<dbReference type="PROSITE" id="PS50157">
    <property type="entry name" value="ZINC_FINGER_C2H2_2"/>
    <property type="match status" value="2"/>
</dbReference>
<feature type="compositionally biased region" description="Polar residues" evidence="3">
    <location>
        <begin position="116"/>
        <end position="127"/>
    </location>
</feature>
<comment type="caution">
    <text evidence="5">The sequence shown here is derived from an EMBL/GenBank/DDBJ whole genome shotgun (WGS) entry which is preliminary data.</text>
</comment>
<dbReference type="Pfam" id="PF13894">
    <property type="entry name" value="zf-C2H2_4"/>
    <property type="match status" value="1"/>
</dbReference>
<name>A0ABN8NMA5_9CNID</name>
<keyword evidence="2" id="KW-0862">Zinc</keyword>
<keyword evidence="6" id="KW-1185">Reference proteome</keyword>
<sequence>MDSLLKPFKCTFCSKRFTTDNGSDDHQRAVHSVTYSQLKPFACTICPKRFATENDLKHHVEKASQRSKRHKKMIGDIPCKYPFCQRKFRSGDEFASRALKQHMENPGNWHKRKGIITNTPNNSGVSSSREEGIGLFDEGCSSGAVNIFIRDELQADKEFHGLYDDAFDSLYKELQRVLKNTFYGIQNLTEGGSIAKGTALKNNSDLDCVMITKNIKDASQLRAKLPDILCDLKKRLGSSIGVKWKLTFEKQTSFSLQYNMSRFSKPGDTVKVDLLPTFDAKVEGNNGEVYKEMLRDTEENWPYYSAALVKRQRDFVKERPASVKDLIRLVKYWKKNYIPQSGSERLPPSYLLELLTIHAWENADRPESFDMRIGFKAVMKDLKSHQSLHVSWDRYYKRNLIPSSLMDGPYIIDPANPTKNLYNDVNCWPKVKEVAEETMWKPLLSGVGATTNWR</sequence>
<protein>
    <recommendedName>
        <fullName evidence="4">C2H2-type domain-containing protein</fullName>
    </recommendedName>
</protein>
<dbReference type="Gene3D" id="3.30.460.10">
    <property type="entry name" value="Beta Polymerase, domain 2"/>
    <property type="match status" value="1"/>
</dbReference>
<dbReference type="Pfam" id="PF10421">
    <property type="entry name" value="OAS1_C"/>
    <property type="match status" value="1"/>
</dbReference>
<dbReference type="InterPro" id="IPR013087">
    <property type="entry name" value="Znf_C2H2_type"/>
</dbReference>
<evidence type="ECO:0000313" key="6">
    <source>
        <dbReference type="Proteomes" id="UP001159405"/>
    </source>
</evidence>
<dbReference type="Gene3D" id="1.10.1410.20">
    <property type="entry name" value="2'-5'-oligoadenylate synthetase 1, domain 2"/>
    <property type="match status" value="1"/>
</dbReference>
<dbReference type="Pfam" id="PF01909">
    <property type="entry name" value="NTP_transf_2"/>
    <property type="match status" value="1"/>
</dbReference>
<dbReference type="EMBL" id="CALNXK010000026">
    <property type="protein sequence ID" value="CAH3113462.1"/>
    <property type="molecule type" value="Genomic_DNA"/>
</dbReference>
<dbReference type="SMART" id="SM00355">
    <property type="entry name" value="ZnF_C2H2"/>
    <property type="match status" value="2"/>
</dbReference>
<keyword evidence="2" id="KW-0479">Metal-binding</keyword>
<organism evidence="5 6">
    <name type="scientific">Porites lobata</name>
    <dbReference type="NCBI Taxonomy" id="104759"/>
    <lineage>
        <taxon>Eukaryota</taxon>
        <taxon>Metazoa</taxon>
        <taxon>Cnidaria</taxon>
        <taxon>Anthozoa</taxon>
        <taxon>Hexacorallia</taxon>
        <taxon>Scleractinia</taxon>
        <taxon>Fungiina</taxon>
        <taxon>Poritidae</taxon>
        <taxon>Porites</taxon>
    </lineage>
</organism>
<evidence type="ECO:0000313" key="5">
    <source>
        <dbReference type="EMBL" id="CAH3113462.1"/>
    </source>
</evidence>
<reference evidence="5 6" key="1">
    <citation type="submission" date="2022-05" db="EMBL/GenBank/DDBJ databases">
        <authorList>
            <consortium name="Genoscope - CEA"/>
            <person name="William W."/>
        </authorList>
    </citation>
    <scope>NUCLEOTIDE SEQUENCE [LARGE SCALE GENOMIC DNA]</scope>
</reference>
<feature type="domain" description="C2H2-type" evidence="4">
    <location>
        <begin position="8"/>
        <end position="36"/>
    </location>
</feature>
<gene>
    <name evidence="5" type="ORF">PLOB_00022117</name>
</gene>
<dbReference type="PROSITE" id="PS00028">
    <property type="entry name" value="ZINC_FINGER_C2H2_1"/>
    <property type="match status" value="1"/>
</dbReference>
<dbReference type="Gene3D" id="3.30.160.60">
    <property type="entry name" value="Classic Zinc Finger"/>
    <property type="match status" value="2"/>
</dbReference>
<dbReference type="PROSITE" id="PS50152">
    <property type="entry name" value="25A_SYNTH_3"/>
    <property type="match status" value="1"/>
</dbReference>
<dbReference type="Proteomes" id="UP001159405">
    <property type="component" value="Unassembled WGS sequence"/>
</dbReference>
<evidence type="ECO:0000256" key="1">
    <source>
        <dbReference type="ARBA" id="ARBA00009526"/>
    </source>
</evidence>
<proteinExistence type="inferred from homology"/>
<evidence type="ECO:0000256" key="2">
    <source>
        <dbReference type="PROSITE-ProRule" id="PRU00042"/>
    </source>
</evidence>
<keyword evidence="2" id="KW-0863">Zinc-finger</keyword>
<feature type="domain" description="C2H2-type" evidence="4">
    <location>
        <begin position="41"/>
        <end position="70"/>
    </location>
</feature>
<dbReference type="PANTHER" id="PTHR11258:SF11">
    <property type="entry name" value="C2H2-TYPE DOMAIN-CONTAINING PROTEIN"/>
    <property type="match status" value="1"/>
</dbReference>
<dbReference type="InterPro" id="IPR043519">
    <property type="entry name" value="NT_sf"/>
</dbReference>
<evidence type="ECO:0000259" key="4">
    <source>
        <dbReference type="PROSITE" id="PS50157"/>
    </source>
</evidence>
<accession>A0ABN8NMA5</accession>
<dbReference type="SUPFAM" id="SSF81301">
    <property type="entry name" value="Nucleotidyltransferase"/>
    <property type="match status" value="1"/>
</dbReference>
<feature type="region of interest" description="Disordered" evidence="3">
    <location>
        <begin position="106"/>
        <end position="128"/>
    </location>
</feature>